<reference evidence="2 3" key="1">
    <citation type="journal article" date="2023" name="G3 (Bethesda)">
        <title>A haplotype-resolved chromosome-scale genome for Quercus rubra L. provides insights into the genetics of adaptive traits for red oak species.</title>
        <authorList>
            <person name="Kapoor B."/>
            <person name="Jenkins J."/>
            <person name="Schmutz J."/>
            <person name="Zhebentyayeva T."/>
            <person name="Kuelheim C."/>
            <person name="Coggeshall M."/>
            <person name="Heim C."/>
            <person name="Lasky J.R."/>
            <person name="Leites L."/>
            <person name="Islam-Faridi N."/>
            <person name="Romero-Severson J."/>
            <person name="DeLeo V.L."/>
            <person name="Lucas S.M."/>
            <person name="Lazic D."/>
            <person name="Gailing O."/>
            <person name="Carlson J."/>
            <person name="Staton M."/>
        </authorList>
    </citation>
    <scope>NUCLEOTIDE SEQUENCE [LARGE SCALE GENOMIC DNA]</scope>
    <source>
        <strain evidence="2">Pseudo-F2</strain>
    </source>
</reference>
<keyword evidence="3" id="KW-1185">Reference proteome</keyword>
<proteinExistence type="predicted"/>
<evidence type="ECO:0000313" key="2">
    <source>
        <dbReference type="EMBL" id="KAK4594222.1"/>
    </source>
</evidence>
<feature type="compositionally biased region" description="Basic residues" evidence="1">
    <location>
        <begin position="1"/>
        <end position="10"/>
    </location>
</feature>
<evidence type="ECO:0000256" key="1">
    <source>
        <dbReference type="SAM" id="MobiDB-lite"/>
    </source>
</evidence>
<feature type="region of interest" description="Disordered" evidence="1">
    <location>
        <begin position="80"/>
        <end position="118"/>
    </location>
</feature>
<dbReference type="EMBL" id="JAXUIC010000004">
    <property type="protein sequence ID" value="KAK4594222.1"/>
    <property type="molecule type" value="Genomic_DNA"/>
</dbReference>
<dbReference type="AlphaFoldDB" id="A0AAN7J1A7"/>
<feature type="region of interest" description="Disordered" evidence="1">
    <location>
        <begin position="1"/>
        <end position="27"/>
    </location>
</feature>
<accession>A0AAN7J1A7</accession>
<comment type="caution">
    <text evidence="2">The sequence shown here is derived from an EMBL/GenBank/DDBJ whole genome shotgun (WGS) entry which is preliminary data.</text>
</comment>
<dbReference type="Proteomes" id="UP001324115">
    <property type="component" value="Unassembled WGS sequence"/>
</dbReference>
<gene>
    <name evidence="2" type="ORF">RGQ29_018057</name>
</gene>
<organism evidence="2 3">
    <name type="scientific">Quercus rubra</name>
    <name type="common">Northern red oak</name>
    <name type="synonym">Quercus borealis</name>
    <dbReference type="NCBI Taxonomy" id="3512"/>
    <lineage>
        <taxon>Eukaryota</taxon>
        <taxon>Viridiplantae</taxon>
        <taxon>Streptophyta</taxon>
        <taxon>Embryophyta</taxon>
        <taxon>Tracheophyta</taxon>
        <taxon>Spermatophyta</taxon>
        <taxon>Magnoliopsida</taxon>
        <taxon>eudicotyledons</taxon>
        <taxon>Gunneridae</taxon>
        <taxon>Pentapetalae</taxon>
        <taxon>rosids</taxon>
        <taxon>fabids</taxon>
        <taxon>Fagales</taxon>
        <taxon>Fagaceae</taxon>
        <taxon>Quercus</taxon>
    </lineage>
</organism>
<sequence>MLKKFLKVHKLNPFPRPKPPKPNSAEGKDSFCAILKLFMRADGFLSDSSITSSCFRASRRKFSGKTKKHVSFYGIDVKQKVSTSKGEKKSKEGNTSISRKSLNPQADGEKRRVRNAVTWQPSLTAISESLRSEE</sequence>
<protein>
    <submittedName>
        <fullName evidence="2">Uncharacterized protein</fullName>
    </submittedName>
</protein>
<name>A0AAN7J1A7_QUERU</name>
<evidence type="ECO:0000313" key="3">
    <source>
        <dbReference type="Proteomes" id="UP001324115"/>
    </source>
</evidence>